<protein>
    <submittedName>
        <fullName evidence="5">EAL domain-containing protein</fullName>
    </submittedName>
</protein>
<dbReference type="NCBIfam" id="TIGR00229">
    <property type="entry name" value="sensory_box"/>
    <property type="match status" value="2"/>
</dbReference>
<dbReference type="InterPro" id="IPR001610">
    <property type="entry name" value="PAC"/>
</dbReference>
<dbReference type="Pfam" id="PF00563">
    <property type="entry name" value="EAL"/>
    <property type="match status" value="1"/>
</dbReference>
<dbReference type="CDD" id="cd00130">
    <property type="entry name" value="PAS"/>
    <property type="match status" value="3"/>
</dbReference>
<dbReference type="Gene3D" id="3.20.20.450">
    <property type="entry name" value="EAL domain"/>
    <property type="match status" value="1"/>
</dbReference>
<proteinExistence type="predicted"/>
<dbReference type="InterPro" id="IPR000700">
    <property type="entry name" value="PAS-assoc_C"/>
</dbReference>
<sequence>MNRDRVIGSDLSTETASEEPFNLSSNSAFSLDSAPFCAQILSLCPVPFAIARVRDGRILYANEHFHDLFDISSEHPPHPPSLEDFFEPMMWQLLCLSLNQTGFLGNCELQLKTVKGKPVWSLVSLQVFPDSDEELLIGVFQEIAAQKQTEQILQESQRALFTLIRHLPGTIYHYRKEPDWILEFASEGCETLTGYKRETLLGNCSFLWQRVIHPADFPNVRDTINQKLEQQETYRVEYRIRTKSGAEKWVLDKGQGIFDEAGQIVGREGLMIDITERKQSEEALRQAEIKYRSIFENSVEGIFQTTPNGQFLSANPALARIYGYDSVENLMNSLTDIEHQLYVEPSQRAEFIRLMQENDSVTEFEAQVYQQDGTAIWIAENARSVRDDDGTLIYYEGTVEDITERKQVKEQLRQRAFYDTLTGLPNRALFLSRLSQALGQSRDETTPDRIAVLFLDLDRFKIVNDSLGHLIGDRLLVAISRRIEHCLRDRDTVARLGGDEFTILLEGIANIQAAIDVAERIIGELKAPFNLNGHQVFTGTSIGIVYYEPPSWDSRASEYERPEDLLRDADTALYRAKALGKGRYEIFNTEMRRNALRVLQLETELRQALEREELEIHYQPIVSLKTGKLKGFEGLLRWRHQEKGLVYPNAFMEIAEESGLILPIGSWLLRKVCHQLCHWQQLLYRQERDERLMVHINLSSKQFLQPDLLDRIDRIFAETGVDGSSLRWEIAESLWLQNADSTKARLTQLRERQIQLCIEDFGMGYSRLNYLHQFPIHALKIDRAFVSEIDRNSDKAETARIIVMLAHHLGMETIAEGIETKKQLETLREFGCEFAQGYFFSSALDAVSAEDLVLREEPIIEI</sequence>
<dbReference type="InterPro" id="IPR029787">
    <property type="entry name" value="Nucleotide_cyclase"/>
</dbReference>
<evidence type="ECO:0000313" key="5">
    <source>
        <dbReference type="EMBL" id="MBE9115217.1"/>
    </source>
</evidence>
<dbReference type="CDD" id="cd01949">
    <property type="entry name" value="GGDEF"/>
    <property type="match status" value="1"/>
</dbReference>
<feature type="domain" description="PAC" evidence="2">
    <location>
        <begin position="234"/>
        <end position="286"/>
    </location>
</feature>
<dbReference type="NCBIfam" id="TIGR00254">
    <property type="entry name" value="GGDEF"/>
    <property type="match status" value="1"/>
</dbReference>
<dbReference type="InterPro" id="IPR043128">
    <property type="entry name" value="Rev_trsase/Diguanyl_cyclase"/>
</dbReference>
<accession>A0A8J7B3N9</accession>
<dbReference type="InterPro" id="IPR000014">
    <property type="entry name" value="PAS"/>
</dbReference>
<evidence type="ECO:0000259" key="2">
    <source>
        <dbReference type="PROSITE" id="PS50113"/>
    </source>
</evidence>
<dbReference type="EMBL" id="JADEWZ010000005">
    <property type="protein sequence ID" value="MBE9115217.1"/>
    <property type="molecule type" value="Genomic_DNA"/>
</dbReference>
<name>A0A8J7B3N9_9CYAN</name>
<dbReference type="Proteomes" id="UP000654482">
    <property type="component" value="Unassembled WGS sequence"/>
</dbReference>
<dbReference type="InterPro" id="IPR052155">
    <property type="entry name" value="Biofilm_reg_signaling"/>
</dbReference>
<dbReference type="PANTHER" id="PTHR44757">
    <property type="entry name" value="DIGUANYLATE CYCLASE DGCP"/>
    <property type="match status" value="1"/>
</dbReference>
<dbReference type="Gene3D" id="3.30.450.20">
    <property type="entry name" value="PAS domain"/>
    <property type="match status" value="3"/>
</dbReference>
<dbReference type="AlphaFoldDB" id="A0A8J7B3N9"/>
<dbReference type="Gene3D" id="3.30.70.270">
    <property type="match status" value="1"/>
</dbReference>
<dbReference type="SUPFAM" id="SSF55073">
    <property type="entry name" value="Nucleotide cyclase"/>
    <property type="match status" value="1"/>
</dbReference>
<dbReference type="InterPro" id="IPR000160">
    <property type="entry name" value="GGDEF_dom"/>
</dbReference>
<gene>
    <name evidence="5" type="ORF">IQ249_04815</name>
</gene>
<dbReference type="InterPro" id="IPR001633">
    <property type="entry name" value="EAL_dom"/>
</dbReference>
<dbReference type="SUPFAM" id="SSF141868">
    <property type="entry name" value="EAL domain-like"/>
    <property type="match status" value="1"/>
</dbReference>
<feature type="domain" description="PAS" evidence="1">
    <location>
        <begin position="287"/>
        <end position="328"/>
    </location>
</feature>
<feature type="domain" description="GGDEF" evidence="4">
    <location>
        <begin position="448"/>
        <end position="589"/>
    </location>
</feature>
<dbReference type="InterPro" id="IPR035965">
    <property type="entry name" value="PAS-like_dom_sf"/>
</dbReference>
<dbReference type="PROSITE" id="PS50883">
    <property type="entry name" value="EAL"/>
    <property type="match status" value="1"/>
</dbReference>
<dbReference type="RefSeq" id="WP_194028301.1">
    <property type="nucleotide sequence ID" value="NZ_JADEWZ010000005.1"/>
</dbReference>
<dbReference type="PROSITE" id="PS50112">
    <property type="entry name" value="PAS"/>
    <property type="match status" value="2"/>
</dbReference>
<dbReference type="PROSITE" id="PS50887">
    <property type="entry name" value="GGDEF"/>
    <property type="match status" value="1"/>
</dbReference>
<keyword evidence="6" id="KW-1185">Reference proteome</keyword>
<evidence type="ECO:0000259" key="1">
    <source>
        <dbReference type="PROSITE" id="PS50112"/>
    </source>
</evidence>
<dbReference type="SMART" id="SM00091">
    <property type="entry name" value="PAS"/>
    <property type="match status" value="3"/>
</dbReference>
<dbReference type="SMART" id="SM00267">
    <property type="entry name" value="GGDEF"/>
    <property type="match status" value="1"/>
</dbReference>
<dbReference type="CDD" id="cd01948">
    <property type="entry name" value="EAL"/>
    <property type="match status" value="1"/>
</dbReference>
<comment type="caution">
    <text evidence="5">The sequence shown here is derived from an EMBL/GenBank/DDBJ whole genome shotgun (WGS) entry which is preliminary data.</text>
</comment>
<dbReference type="SUPFAM" id="SSF55785">
    <property type="entry name" value="PYP-like sensor domain (PAS domain)"/>
    <property type="match status" value="3"/>
</dbReference>
<dbReference type="PANTHER" id="PTHR44757:SF2">
    <property type="entry name" value="BIOFILM ARCHITECTURE MAINTENANCE PROTEIN MBAA"/>
    <property type="match status" value="1"/>
</dbReference>
<organism evidence="5 6">
    <name type="scientific">Lusitaniella coriacea LEGE 07157</name>
    <dbReference type="NCBI Taxonomy" id="945747"/>
    <lineage>
        <taxon>Bacteria</taxon>
        <taxon>Bacillati</taxon>
        <taxon>Cyanobacteriota</taxon>
        <taxon>Cyanophyceae</taxon>
        <taxon>Spirulinales</taxon>
        <taxon>Lusitaniellaceae</taxon>
        <taxon>Lusitaniella</taxon>
    </lineage>
</organism>
<evidence type="ECO:0000259" key="4">
    <source>
        <dbReference type="PROSITE" id="PS50887"/>
    </source>
</evidence>
<dbReference type="Pfam" id="PF00990">
    <property type="entry name" value="GGDEF"/>
    <property type="match status" value="1"/>
</dbReference>
<dbReference type="SMART" id="SM00052">
    <property type="entry name" value="EAL"/>
    <property type="match status" value="1"/>
</dbReference>
<dbReference type="InterPro" id="IPR013655">
    <property type="entry name" value="PAS_fold_3"/>
</dbReference>
<dbReference type="Pfam" id="PF08447">
    <property type="entry name" value="PAS_3"/>
    <property type="match status" value="1"/>
</dbReference>
<reference evidence="5" key="1">
    <citation type="submission" date="2020-10" db="EMBL/GenBank/DDBJ databases">
        <authorList>
            <person name="Castelo-Branco R."/>
            <person name="Eusebio N."/>
            <person name="Adriana R."/>
            <person name="Vieira A."/>
            <person name="Brugerolle De Fraissinette N."/>
            <person name="Rezende De Castro R."/>
            <person name="Schneider M.P."/>
            <person name="Vasconcelos V."/>
            <person name="Leao P.N."/>
        </authorList>
    </citation>
    <scope>NUCLEOTIDE SEQUENCE</scope>
    <source>
        <strain evidence="5">LEGE 07157</strain>
    </source>
</reference>
<evidence type="ECO:0000313" key="6">
    <source>
        <dbReference type="Proteomes" id="UP000654482"/>
    </source>
</evidence>
<feature type="domain" description="EAL" evidence="3">
    <location>
        <begin position="598"/>
        <end position="857"/>
    </location>
</feature>
<feature type="domain" description="PAS" evidence="1">
    <location>
        <begin position="156"/>
        <end position="231"/>
    </location>
</feature>
<dbReference type="InterPro" id="IPR035919">
    <property type="entry name" value="EAL_sf"/>
</dbReference>
<dbReference type="PROSITE" id="PS50113">
    <property type="entry name" value="PAC"/>
    <property type="match status" value="3"/>
</dbReference>
<dbReference type="Pfam" id="PF13188">
    <property type="entry name" value="PAS_8"/>
    <property type="match status" value="1"/>
</dbReference>
<dbReference type="Pfam" id="PF13426">
    <property type="entry name" value="PAS_9"/>
    <property type="match status" value="1"/>
</dbReference>
<evidence type="ECO:0000259" key="3">
    <source>
        <dbReference type="PROSITE" id="PS50883"/>
    </source>
</evidence>
<feature type="domain" description="PAC" evidence="2">
    <location>
        <begin position="362"/>
        <end position="414"/>
    </location>
</feature>
<feature type="domain" description="PAC" evidence="2">
    <location>
        <begin position="105"/>
        <end position="155"/>
    </location>
</feature>
<dbReference type="SMART" id="SM00086">
    <property type="entry name" value="PAC"/>
    <property type="match status" value="3"/>
</dbReference>